<evidence type="ECO:0000256" key="7">
    <source>
        <dbReference type="ARBA" id="ARBA00023315"/>
    </source>
</evidence>
<dbReference type="InterPro" id="IPR042112">
    <property type="entry name" value="P_AcTrfase_dom2"/>
</dbReference>
<dbReference type="InterPro" id="IPR004614">
    <property type="entry name" value="P_AcTrfase"/>
</dbReference>
<name>A0ABY4W164_9PROT</name>
<dbReference type="Proteomes" id="UP001056291">
    <property type="component" value="Chromosome"/>
</dbReference>
<evidence type="ECO:0000256" key="2">
    <source>
        <dbReference type="ARBA" id="ARBA00004989"/>
    </source>
</evidence>
<dbReference type="PIRSF" id="PIRSF000428">
    <property type="entry name" value="P_Ac_trans"/>
    <property type="match status" value="1"/>
</dbReference>
<organism evidence="10 11">
    <name type="scientific">Sneathiella marina</name>
    <dbReference type="NCBI Taxonomy" id="2950108"/>
    <lineage>
        <taxon>Bacteria</taxon>
        <taxon>Pseudomonadati</taxon>
        <taxon>Pseudomonadota</taxon>
        <taxon>Alphaproteobacteria</taxon>
        <taxon>Sneathiellales</taxon>
        <taxon>Sneathiellaceae</taxon>
        <taxon>Sneathiella</taxon>
    </lineage>
</organism>
<reference evidence="10" key="1">
    <citation type="submission" date="2022-06" db="EMBL/GenBank/DDBJ databases">
        <title>Sneathiella actinostolidae sp. nov., isolated from a sea anemonein the Western Pacific Ocean.</title>
        <authorList>
            <person name="Wei M.J."/>
        </authorList>
    </citation>
    <scope>NUCLEOTIDE SEQUENCE</scope>
    <source>
        <strain evidence="10">PHK-P5</strain>
    </source>
</reference>
<dbReference type="RefSeq" id="WP_251933900.1">
    <property type="nucleotide sequence ID" value="NZ_CP098747.1"/>
</dbReference>
<evidence type="ECO:0000313" key="11">
    <source>
        <dbReference type="Proteomes" id="UP001056291"/>
    </source>
</evidence>
<dbReference type="Gene3D" id="3.40.50.10950">
    <property type="match status" value="1"/>
</dbReference>
<evidence type="ECO:0000256" key="5">
    <source>
        <dbReference type="ARBA" id="ARBA00021528"/>
    </source>
</evidence>
<protein>
    <recommendedName>
        <fullName evidence="5">Phosphate acetyltransferase</fullName>
        <ecNumber evidence="4">2.3.1.8</ecNumber>
    </recommendedName>
    <alternativeName>
        <fullName evidence="8">Phosphotransacetylase</fullName>
    </alternativeName>
</protein>
<keyword evidence="7 10" id="KW-0012">Acyltransferase</keyword>
<evidence type="ECO:0000256" key="4">
    <source>
        <dbReference type="ARBA" id="ARBA00012707"/>
    </source>
</evidence>
<comment type="similarity">
    <text evidence="3">Belongs to the phosphate acetyltransferase and butyryltransferase family.</text>
</comment>
<evidence type="ECO:0000256" key="1">
    <source>
        <dbReference type="ARBA" id="ARBA00000705"/>
    </source>
</evidence>
<dbReference type="SUPFAM" id="SSF53659">
    <property type="entry name" value="Isocitrate/Isopropylmalate dehydrogenase-like"/>
    <property type="match status" value="1"/>
</dbReference>
<evidence type="ECO:0000259" key="9">
    <source>
        <dbReference type="Pfam" id="PF01515"/>
    </source>
</evidence>
<gene>
    <name evidence="10" type="primary">pta</name>
    <name evidence="10" type="ORF">NBZ79_17470</name>
</gene>
<proteinExistence type="inferred from homology"/>
<dbReference type="InterPro" id="IPR050500">
    <property type="entry name" value="Phos_Acetyltrans/Butyryltrans"/>
</dbReference>
<keyword evidence="11" id="KW-1185">Reference proteome</keyword>
<dbReference type="PANTHER" id="PTHR43356">
    <property type="entry name" value="PHOSPHATE ACETYLTRANSFERASE"/>
    <property type="match status" value="1"/>
</dbReference>
<comment type="pathway">
    <text evidence="2">Metabolic intermediate biosynthesis; acetyl-CoA biosynthesis; acetyl-CoA from acetate: step 2/2.</text>
</comment>
<dbReference type="Pfam" id="PF01515">
    <property type="entry name" value="PTA_PTB"/>
    <property type="match status" value="1"/>
</dbReference>
<dbReference type="NCBIfam" id="TIGR00651">
    <property type="entry name" value="pta"/>
    <property type="match status" value="1"/>
</dbReference>
<dbReference type="Gene3D" id="3.40.50.10750">
    <property type="entry name" value="Isocitrate/Isopropylmalate dehydrogenase-like"/>
    <property type="match status" value="1"/>
</dbReference>
<dbReference type="InterPro" id="IPR002505">
    <property type="entry name" value="PTA_PTB"/>
</dbReference>
<dbReference type="EMBL" id="CP098747">
    <property type="protein sequence ID" value="USG60950.1"/>
    <property type="molecule type" value="Genomic_DNA"/>
</dbReference>
<evidence type="ECO:0000256" key="8">
    <source>
        <dbReference type="ARBA" id="ARBA00031108"/>
    </source>
</evidence>
<evidence type="ECO:0000256" key="3">
    <source>
        <dbReference type="ARBA" id="ARBA00005656"/>
    </source>
</evidence>
<evidence type="ECO:0000313" key="10">
    <source>
        <dbReference type="EMBL" id="USG60950.1"/>
    </source>
</evidence>
<sequence>MKQFDDLIARAKSAPKHIVLAEGQDPRIVAGAVRALQEKIATITLLGPVDEVRGLARAAGDSNDQITIIDPAQSAHHASYSEEFLHLRRHKGLNLADAEIAVRDCLNFANMMVRSGDADGSVAGARHMTADVVRSALQVIGVDQRYSMVSSFTLMIMGEEFHPVKTAVLFTDCGLVVSPDEDELAQIAAAAADSLQSLLQDDPKIAMLSFSTRGSAVHPDVTKVENAAALLQQRRPGVSVEPAIQFDAAFVPEIATLKAPGSDVAGAANVFVFPDLNSGNIGYKIAERIGRAKTIGPVLQGLAKPANDLSRGCDADAVYGIIAVTVLQAQNAV</sequence>
<keyword evidence="6 10" id="KW-0808">Transferase</keyword>
<dbReference type="EC" id="2.3.1.8" evidence="4"/>
<accession>A0ABY4W164</accession>
<feature type="domain" description="Phosphate acetyl/butaryl transferase" evidence="9">
    <location>
        <begin position="5"/>
        <end position="326"/>
    </location>
</feature>
<evidence type="ECO:0000256" key="6">
    <source>
        <dbReference type="ARBA" id="ARBA00022679"/>
    </source>
</evidence>
<dbReference type="GO" id="GO:0008959">
    <property type="term" value="F:phosphate acetyltransferase activity"/>
    <property type="evidence" value="ECO:0007669"/>
    <property type="project" value="UniProtKB-EC"/>
</dbReference>
<dbReference type="PANTHER" id="PTHR43356:SF3">
    <property type="entry name" value="PHOSPHATE ACETYLTRANSFERASE"/>
    <property type="match status" value="1"/>
</dbReference>
<dbReference type="InterPro" id="IPR042113">
    <property type="entry name" value="P_AcTrfase_dom1"/>
</dbReference>
<dbReference type="InterPro" id="IPR012147">
    <property type="entry name" value="P_Ac_Bu_trans"/>
</dbReference>
<dbReference type="NCBIfam" id="NF007233">
    <property type="entry name" value="PRK09653.1"/>
    <property type="match status" value="1"/>
</dbReference>
<comment type="catalytic activity">
    <reaction evidence="1">
        <text>acetyl-CoA + phosphate = acetyl phosphate + CoA</text>
        <dbReference type="Rhea" id="RHEA:19521"/>
        <dbReference type="ChEBI" id="CHEBI:22191"/>
        <dbReference type="ChEBI" id="CHEBI:43474"/>
        <dbReference type="ChEBI" id="CHEBI:57287"/>
        <dbReference type="ChEBI" id="CHEBI:57288"/>
        <dbReference type="EC" id="2.3.1.8"/>
    </reaction>
</comment>